<dbReference type="EMBL" id="BAAAOG010000009">
    <property type="protein sequence ID" value="GAA1967796.1"/>
    <property type="molecule type" value="Genomic_DNA"/>
</dbReference>
<protein>
    <submittedName>
        <fullName evidence="1">YdeI/OmpD-associated family protein</fullName>
    </submittedName>
</protein>
<proteinExistence type="predicted"/>
<sequence length="228" mass="25660">MEHLVLTDAVQLLRPIGSSIIFGRAGGRRSEGKSYPPLMPTHVIKPELHVHTVAEWEAWLNSDPDPNGVRLRLRKKASTQPGITYAEALDVALCFGWIDGQSQSIDADHFLQTFTPRRPRSVWSKVNIGHVTRLIEEGRMRPRGQHEIDRAKADGRWDSAYRQRDGDLPVELQEALNADPEIAEAFAAQSAQNRFAMAFRVANLKRPASRVARVADYVEVLKRGETLH</sequence>
<evidence type="ECO:0000313" key="1">
    <source>
        <dbReference type="EMBL" id="GAA1967796.1"/>
    </source>
</evidence>
<accession>A0ABN2REG2</accession>
<organism evidence="1 2">
    <name type="scientific">Microbacterium deminutum</name>
    <dbReference type="NCBI Taxonomy" id="344164"/>
    <lineage>
        <taxon>Bacteria</taxon>
        <taxon>Bacillati</taxon>
        <taxon>Actinomycetota</taxon>
        <taxon>Actinomycetes</taxon>
        <taxon>Micrococcales</taxon>
        <taxon>Microbacteriaceae</taxon>
        <taxon>Microbacterium</taxon>
    </lineage>
</organism>
<name>A0ABN2REG2_9MICO</name>
<comment type="caution">
    <text evidence="1">The sequence shown here is derived from an EMBL/GenBank/DDBJ whole genome shotgun (WGS) entry which is preliminary data.</text>
</comment>
<keyword evidence="2" id="KW-1185">Reference proteome</keyword>
<dbReference type="Pfam" id="PF13376">
    <property type="entry name" value="OmdA"/>
    <property type="match status" value="1"/>
</dbReference>
<gene>
    <name evidence="1" type="ORF">GCM10009776_33560</name>
</gene>
<reference evidence="1 2" key="1">
    <citation type="journal article" date="2019" name="Int. J. Syst. Evol. Microbiol.">
        <title>The Global Catalogue of Microorganisms (GCM) 10K type strain sequencing project: providing services to taxonomists for standard genome sequencing and annotation.</title>
        <authorList>
            <consortium name="The Broad Institute Genomics Platform"/>
            <consortium name="The Broad Institute Genome Sequencing Center for Infectious Disease"/>
            <person name="Wu L."/>
            <person name="Ma J."/>
        </authorList>
    </citation>
    <scope>NUCLEOTIDE SEQUENCE [LARGE SCALE GENOMIC DNA]</scope>
    <source>
        <strain evidence="1 2">JCM 14901</strain>
    </source>
</reference>
<evidence type="ECO:0000313" key="2">
    <source>
        <dbReference type="Proteomes" id="UP001499933"/>
    </source>
</evidence>
<dbReference type="Proteomes" id="UP001499933">
    <property type="component" value="Unassembled WGS sequence"/>
</dbReference>